<dbReference type="Proteomes" id="UP000761264">
    <property type="component" value="Unassembled WGS sequence"/>
</dbReference>
<protein>
    <submittedName>
        <fullName evidence="3">Helix-turn-helix transcriptional regulator</fullName>
    </submittedName>
</protein>
<name>A0A967EV03_9PROT</name>
<proteinExistence type="predicted"/>
<dbReference type="Gene3D" id="1.10.260.40">
    <property type="entry name" value="lambda repressor-like DNA-binding domains"/>
    <property type="match status" value="1"/>
</dbReference>
<dbReference type="InterPro" id="IPR001387">
    <property type="entry name" value="Cro/C1-type_HTH"/>
</dbReference>
<dbReference type="GO" id="GO:0003677">
    <property type="term" value="F:DNA binding"/>
    <property type="evidence" value="ECO:0007669"/>
    <property type="project" value="InterPro"/>
</dbReference>
<sequence length="208" mass="23054">MPEKLHALHLVVDNSSCIISPRRAFKAALIHGHASHSKFSKNSEMIAGRDSPKRAPVAHRSGRNLEKQGRLGRATERIKNLINTHHQPLYSRHLNIVKPLEHEQISGSDAATIIVMATDAPTTRNVNAIAERLRVTRDALGLSQAEMCRGSGIATNTYNQWEKGRGRPELDKAILICDAYGLTLDWIYLGDSSGLPYRLIEKIRPKAG</sequence>
<dbReference type="AlphaFoldDB" id="A0A967EV03"/>
<dbReference type="SMART" id="SM00530">
    <property type="entry name" value="HTH_XRE"/>
    <property type="match status" value="1"/>
</dbReference>
<organism evidence="3 4">
    <name type="scientific">Pelagibius litoralis</name>
    <dbReference type="NCBI Taxonomy" id="374515"/>
    <lineage>
        <taxon>Bacteria</taxon>
        <taxon>Pseudomonadati</taxon>
        <taxon>Pseudomonadota</taxon>
        <taxon>Alphaproteobacteria</taxon>
        <taxon>Rhodospirillales</taxon>
        <taxon>Rhodovibrionaceae</taxon>
        <taxon>Pelagibius</taxon>
    </lineage>
</organism>
<keyword evidence="4" id="KW-1185">Reference proteome</keyword>
<accession>A0A967EV03</accession>
<evidence type="ECO:0000313" key="3">
    <source>
        <dbReference type="EMBL" id="NIA67802.1"/>
    </source>
</evidence>
<feature type="domain" description="HTH cro/C1-type" evidence="2">
    <location>
        <begin position="133"/>
        <end position="187"/>
    </location>
</feature>
<evidence type="ECO:0000256" key="1">
    <source>
        <dbReference type="SAM" id="MobiDB-lite"/>
    </source>
</evidence>
<dbReference type="InterPro" id="IPR010982">
    <property type="entry name" value="Lambda_DNA-bd_dom_sf"/>
</dbReference>
<comment type="caution">
    <text evidence="3">The sequence shown here is derived from an EMBL/GenBank/DDBJ whole genome shotgun (WGS) entry which is preliminary data.</text>
</comment>
<dbReference type="PROSITE" id="PS50943">
    <property type="entry name" value="HTH_CROC1"/>
    <property type="match status" value="1"/>
</dbReference>
<dbReference type="CDD" id="cd00093">
    <property type="entry name" value="HTH_XRE"/>
    <property type="match status" value="1"/>
</dbReference>
<evidence type="ECO:0000313" key="4">
    <source>
        <dbReference type="Proteomes" id="UP000761264"/>
    </source>
</evidence>
<evidence type="ECO:0000259" key="2">
    <source>
        <dbReference type="PROSITE" id="PS50943"/>
    </source>
</evidence>
<dbReference type="EMBL" id="JAAQPH010000002">
    <property type="protein sequence ID" value="NIA67802.1"/>
    <property type="molecule type" value="Genomic_DNA"/>
</dbReference>
<gene>
    <name evidence="3" type="ORF">HBA54_04290</name>
</gene>
<feature type="region of interest" description="Disordered" evidence="1">
    <location>
        <begin position="45"/>
        <end position="70"/>
    </location>
</feature>
<dbReference type="Pfam" id="PF01381">
    <property type="entry name" value="HTH_3"/>
    <property type="match status" value="1"/>
</dbReference>
<dbReference type="SUPFAM" id="SSF47413">
    <property type="entry name" value="lambda repressor-like DNA-binding domains"/>
    <property type="match status" value="1"/>
</dbReference>
<reference evidence="3" key="1">
    <citation type="submission" date="2020-03" db="EMBL/GenBank/DDBJ databases">
        <title>Genome of Pelagibius litoralis DSM 21314T.</title>
        <authorList>
            <person name="Wang G."/>
        </authorList>
    </citation>
    <scope>NUCLEOTIDE SEQUENCE</scope>
    <source>
        <strain evidence="3">DSM 21314</strain>
    </source>
</reference>